<feature type="region of interest" description="Disordered" evidence="1">
    <location>
        <begin position="1"/>
        <end position="96"/>
    </location>
</feature>
<reference evidence="2" key="1">
    <citation type="submission" date="2020-02" db="EMBL/GenBank/DDBJ databases">
        <authorList>
            <person name="Meier V. D."/>
        </authorList>
    </citation>
    <scope>NUCLEOTIDE SEQUENCE</scope>
    <source>
        <strain evidence="2">AVDCRST_MAG56</strain>
    </source>
</reference>
<name>A0A6J4K943_9SPHI</name>
<accession>A0A6J4K943</accession>
<gene>
    <name evidence="2" type="ORF">AVDCRST_MAG56-5255</name>
</gene>
<proteinExistence type="predicted"/>
<sequence length="96" mass="11038">ASSKHKNRLPGPSPPAGGLGRLCPTARTQDRQNEVRRRRRLVLQPHLAAQPDRLLQQKPPHEHCPRTRRGGTRQPRNILLPVRAPDRPRQRGVHRR</sequence>
<evidence type="ECO:0000313" key="2">
    <source>
        <dbReference type="EMBL" id="CAA9299030.1"/>
    </source>
</evidence>
<protein>
    <submittedName>
        <fullName evidence="2">Uncharacterized protein</fullName>
    </submittedName>
</protein>
<dbReference type="EMBL" id="CADCTQ010000437">
    <property type="protein sequence ID" value="CAA9299030.1"/>
    <property type="molecule type" value="Genomic_DNA"/>
</dbReference>
<dbReference type="AlphaFoldDB" id="A0A6J4K943"/>
<evidence type="ECO:0000256" key="1">
    <source>
        <dbReference type="SAM" id="MobiDB-lite"/>
    </source>
</evidence>
<organism evidence="2">
    <name type="scientific">uncultured Cytophagales bacterium</name>
    <dbReference type="NCBI Taxonomy" id="158755"/>
    <lineage>
        <taxon>Bacteria</taxon>
        <taxon>Pseudomonadati</taxon>
        <taxon>Bacteroidota</taxon>
        <taxon>Sphingobacteriia</taxon>
        <taxon>Sphingobacteriales</taxon>
        <taxon>environmental samples</taxon>
    </lineage>
</organism>
<feature type="non-terminal residue" evidence="2">
    <location>
        <position position="96"/>
    </location>
</feature>
<feature type="non-terminal residue" evidence="2">
    <location>
        <position position="1"/>
    </location>
</feature>